<evidence type="ECO:0000313" key="2">
    <source>
        <dbReference type="Proteomes" id="UP000250369"/>
    </source>
</evidence>
<name>A0A329MFF2_9BACL</name>
<proteinExistence type="predicted"/>
<organism evidence="1 2">
    <name type="scientific">Paenibacillus contaminans</name>
    <dbReference type="NCBI Taxonomy" id="450362"/>
    <lineage>
        <taxon>Bacteria</taxon>
        <taxon>Bacillati</taxon>
        <taxon>Bacillota</taxon>
        <taxon>Bacilli</taxon>
        <taxon>Bacillales</taxon>
        <taxon>Paenibacillaceae</taxon>
        <taxon>Paenibacillus</taxon>
    </lineage>
</organism>
<comment type="caution">
    <text evidence="1">The sequence shown here is derived from an EMBL/GenBank/DDBJ whole genome shotgun (WGS) entry which is preliminary data.</text>
</comment>
<sequence length="223" mass="24984">MLLSGCMYKNEVQNQNSLASGEYLTVVQNAVDTYHKATGVLPIKTKPQDTPLYEKYLIDFKKLKDRKMISTVPTNAFENGGSAIYVIVDAETKPTVKLMDLSAYQKVVQLQADIDAYKAKKGVLPIGAQTAPSFYAIDFSKLGQKEIQFQSPYSSQFLTVILSESGQAAIDYGPEIMKLINKKSLKPDSKQDLRALLVEESFYIPVRSFPYYWSGDQPVVKQE</sequence>
<dbReference type="AlphaFoldDB" id="A0A329MFF2"/>
<dbReference type="OrthoDB" id="2449131at2"/>
<protein>
    <recommendedName>
        <fullName evidence="3">DUF3939 domain-containing protein</fullName>
    </recommendedName>
</protein>
<gene>
    <name evidence="1" type="ORF">DQG23_24845</name>
</gene>
<dbReference type="EMBL" id="QMFB01000016">
    <property type="protein sequence ID" value="RAV18675.1"/>
    <property type="molecule type" value="Genomic_DNA"/>
</dbReference>
<reference evidence="1 2" key="1">
    <citation type="journal article" date="2009" name="Int. J. Syst. Evol. Microbiol.">
        <title>Paenibacillus contaminans sp. nov., isolated from a contaminated laboratory plate.</title>
        <authorList>
            <person name="Chou J.H."/>
            <person name="Lee J.H."/>
            <person name="Lin M.C."/>
            <person name="Chang P.S."/>
            <person name="Arun A.B."/>
            <person name="Young C.C."/>
            <person name="Chen W.M."/>
        </authorList>
    </citation>
    <scope>NUCLEOTIDE SEQUENCE [LARGE SCALE GENOMIC DNA]</scope>
    <source>
        <strain evidence="1 2">CKOBP-6</strain>
    </source>
</reference>
<dbReference type="Proteomes" id="UP000250369">
    <property type="component" value="Unassembled WGS sequence"/>
</dbReference>
<keyword evidence="2" id="KW-1185">Reference proteome</keyword>
<evidence type="ECO:0008006" key="3">
    <source>
        <dbReference type="Google" id="ProtNLM"/>
    </source>
</evidence>
<evidence type="ECO:0000313" key="1">
    <source>
        <dbReference type="EMBL" id="RAV18675.1"/>
    </source>
</evidence>
<accession>A0A329MFF2</accession>